<reference evidence="1 2" key="1">
    <citation type="journal article" date="2011" name="Proc. Natl. Acad. Sci. U.S.A.">
        <title>Evolutionary erosion of yeast sex chromosomes by mating-type switching accidents.</title>
        <authorList>
            <person name="Gordon J.L."/>
            <person name="Armisen D."/>
            <person name="Proux-Wera E."/>
            <person name="Oheigeartaigh S.S."/>
            <person name="Byrne K.P."/>
            <person name="Wolfe K.H."/>
        </authorList>
    </citation>
    <scope>NUCLEOTIDE SEQUENCE [LARGE SCALE GENOMIC DNA]</scope>
    <source>
        <strain evidence="2">ATCC 10662 / CBS 1146 / NBRC 0425 / NCYC 2629 / NRRL Y-866</strain>
    </source>
</reference>
<dbReference type="Gene3D" id="3.40.50.12120">
    <property type="entry name" value="POC1 chaperone"/>
    <property type="match status" value="1"/>
</dbReference>
<dbReference type="Pfam" id="PF10450">
    <property type="entry name" value="POC1"/>
    <property type="match status" value="1"/>
</dbReference>
<name>G8ZRE2_TORDE</name>
<sequence>MLFKQWNEIAEPRHQLDSPVIIANEGTLQTSVLPQVTLPPIDLQNFSRVILTSAIMNPLFPEKLLKSTILGDLKVILDLSSGKMALDHPMHSWNFDENFPNEVDPAYVVEERSKTFELCAPIVSFGRTLLISVKENFLKTSPIFLNQIAKSVVCKLAQGAFEGEVVVLGTSDQITELKPVSDKETTLNPPEFVTSFVGAVITQLIEKSLPFQGLIAPSEGPVGFEKLNLVTMEELITLCHQWVDSNKEIYRNECYRRWRLDGAALGAQSGLYI</sequence>
<dbReference type="FunCoup" id="G8ZRE2">
    <property type="interactions" value="45"/>
</dbReference>
<evidence type="ECO:0000313" key="1">
    <source>
        <dbReference type="EMBL" id="CCE91084.1"/>
    </source>
</evidence>
<dbReference type="OrthoDB" id="4062897at2759"/>
<evidence type="ECO:0008006" key="3">
    <source>
        <dbReference type="Google" id="ProtNLM"/>
    </source>
</evidence>
<dbReference type="RefSeq" id="XP_003680295.1">
    <property type="nucleotide sequence ID" value="XM_003680247.1"/>
</dbReference>
<dbReference type="KEGG" id="tdl:TDEL_0C01950"/>
<evidence type="ECO:0000313" key="2">
    <source>
        <dbReference type="Proteomes" id="UP000005627"/>
    </source>
</evidence>
<dbReference type="InParanoid" id="G8ZRE2"/>
<dbReference type="STRING" id="1076872.G8ZRE2"/>
<proteinExistence type="predicted"/>
<keyword evidence="2" id="KW-1185">Reference proteome</keyword>
<organism evidence="1 2">
    <name type="scientific">Torulaspora delbrueckii</name>
    <name type="common">Yeast</name>
    <name type="synonym">Candida colliculosa</name>
    <dbReference type="NCBI Taxonomy" id="4950"/>
    <lineage>
        <taxon>Eukaryota</taxon>
        <taxon>Fungi</taxon>
        <taxon>Dikarya</taxon>
        <taxon>Ascomycota</taxon>
        <taxon>Saccharomycotina</taxon>
        <taxon>Saccharomycetes</taxon>
        <taxon>Saccharomycetales</taxon>
        <taxon>Saccharomycetaceae</taxon>
        <taxon>Torulaspora</taxon>
    </lineage>
</organism>
<dbReference type="GO" id="GO:0043248">
    <property type="term" value="P:proteasome assembly"/>
    <property type="evidence" value="ECO:0007669"/>
    <property type="project" value="EnsemblFungi"/>
</dbReference>
<dbReference type="InterPro" id="IPR018855">
    <property type="entry name" value="Psome_chaperone_1_fun"/>
</dbReference>
<gene>
    <name evidence="1" type="primary">TDEL0C01950</name>
    <name evidence="1" type="ORF">TDEL_0C01950</name>
</gene>
<dbReference type="HOGENOM" id="CLU_095376_0_0_1"/>
<dbReference type="eggNOG" id="ENOG502RY9B">
    <property type="taxonomic scope" value="Eukaryota"/>
</dbReference>
<dbReference type="InterPro" id="IPR038605">
    <property type="entry name" value="Pba1_sf"/>
</dbReference>
<protein>
    <recommendedName>
        <fullName evidence="3">Proteasome assembly chaperone 1</fullName>
    </recommendedName>
</protein>
<dbReference type="Proteomes" id="UP000005627">
    <property type="component" value="Chromosome 3"/>
</dbReference>
<dbReference type="GeneID" id="11500419"/>
<accession>G8ZRE2</accession>
<dbReference type="EMBL" id="HE616744">
    <property type="protein sequence ID" value="CCE91084.1"/>
    <property type="molecule type" value="Genomic_DNA"/>
</dbReference>
<dbReference type="AlphaFoldDB" id="G8ZRE2"/>